<feature type="transmembrane region" description="Helical" evidence="1">
    <location>
        <begin position="49"/>
        <end position="76"/>
    </location>
</feature>
<dbReference type="RefSeq" id="WP_290233121.1">
    <property type="nucleotide sequence ID" value="NZ_JAUFPZ010000002.1"/>
</dbReference>
<keyword evidence="1" id="KW-0812">Transmembrane</keyword>
<keyword evidence="1" id="KW-0472">Membrane</keyword>
<protein>
    <recommendedName>
        <fullName evidence="4">VanZ like family protein</fullName>
    </recommendedName>
</protein>
<organism evidence="2 3">
    <name type="scientific">Zunongwangia endophytica</name>
    <dbReference type="NCBI Taxonomy" id="1808945"/>
    <lineage>
        <taxon>Bacteria</taxon>
        <taxon>Pseudomonadati</taxon>
        <taxon>Bacteroidota</taxon>
        <taxon>Flavobacteriia</taxon>
        <taxon>Flavobacteriales</taxon>
        <taxon>Flavobacteriaceae</taxon>
        <taxon>Zunongwangia</taxon>
    </lineage>
</organism>
<reference evidence="3" key="1">
    <citation type="journal article" date="2019" name="Int. J. Syst. Evol. Microbiol.">
        <title>The Global Catalogue of Microorganisms (GCM) 10K type strain sequencing project: providing services to taxonomists for standard genome sequencing and annotation.</title>
        <authorList>
            <consortium name="The Broad Institute Genomics Platform"/>
            <consortium name="The Broad Institute Genome Sequencing Center for Infectious Disease"/>
            <person name="Wu L."/>
            <person name="Ma J."/>
        </authorList>
    </citation>
    <scope>NUCLEOTIDE SEQUENCE [LARGE SCALE GENOMIC DNA]</scope>
    <source>
        <strain evidence="3">CECT 9128</strain>
    </source>
</reference>
<gene>
    <name evidence="2" type="ORF">ACFOS1_18255</name>
</gene>
<name>A0ABV8HEA1_9FLAO</name>
<evidence type="ECO:0008006" key="4">
    <source>
        <dbReference type="Google" id="ProtNLM"/>
    </source>
</evidence>
<keyword evidence="3" id="KW-1185">Reference proteome</keyword>
<evidence type="ECO:0000256" key="1">
    <source>
        <dbReference type="SAM" id="Phobius"/>
    </source>
</evidence>
<dbReference type="EMBL" id="JBHSAS010000032">
    <property type="protein sequence ID" value="MFC4029368.1"/>
    <property type="molecule type" value="Genomic_DNA"/>
</dbReference>
<evidence type="ECO:0000313" key="2">
    <source>
        <dbReference type="EMBL" id="MFC4029368.1"/>
    </source>
</evidence>
<accession>A0ABV8HEA1</accession>
<keyword evidence="1" id="KW-1133">Transmembrane helix</keyword>
<sequence length="267" mass="31458">MEFKNHLTRPFFLPAVFLLLLNDFVLKSHYHNAFTGKLSDIVGLFAFSYFLSIFVSRKFSICIIYWATALFFTFWKSNYSEEFIQFINQGSLQFGRVVDYTDLWALFILPLSYWYRTQKNQDIKKINNGFKYASLIVSCFAFLATSTLPTTINLKLQSSKSYRSNFPKETIIRKLQLTKQNDSLYTTFLDAERNNSSIYLKVIVKDSKHHQTQIRLDSILSFTHRDHSILSILNSSEKQINDMKSWTLKDYEKLFEQQKITLLKSQN</sequence>
<dbReference type="Proteomes" id="UP001595793">
    <property type="component" value="Unassembled WGS sequence"/>
</dbReference>
<feature type="transmembrane region" description="Helical" evidence="1">
    <location>
        <begin position="135"/>
        <end position="154"/>
    </location>
</feature>
<comment type="caution">
    <text evidence="2">The sequence shown here is derived from an EMBL/GenBank/DDBJ whole genome shotgun (WGS) entry which is preliminary data.</text>
</comment>
<evidence type="ECO:0000313" key="3">
    <source>
        <dbReference type="Proteomes" id="UP001595793"/>
    </source>
</evidence>
<proteinExistence type="predicted"/>